<feature type="region of interest" description="Disordered" evidence="11">
    <location>
        <begin position="74"/>
        <end position="95"/>
    </location>
</feature>
<comment type="similarity">
    <text evidence="2">Belongs to the bacterial secretin family. GSP D subfamily.</text>
</comment>
<name>A0A553GX45_9PSED</name>
<keyword evidence="4" id="KW-1134">Transmembrane beta strand</keyword>
<evidence type="ECO:0000256" key="2">
    <source>
        <dbReference type="ARBA" id="ARBA00006980"/>
    </source>
</evidence>
<keyword evidence="5" id="KW-0812">Transmembrane</keyword>
<accession>A0A553GX45</accession>
<reference evidence="16 17" key="1">
    <citation type="submission" date="2019-07" db="EMBL/GenBank/DDBJ databases">
        <title>Pseudomonas mangiferae sp. nov., isolated from bark of mango tree in Thailand.</title>
        <authorList>
            <person name="Srisuk N."/>
            <person name="Anurat P."/>
        </authorList>
    </citation>
    <scope>NUCLEOTIDE SEQUENCE [LARGE SCALE GENOMIC DNA]</scope>
    <source>
        <strain evidence="16 17">DMKU_BBB3-04</strain>
    </source>
</reference>
<dbReference type="PANTHER" id="PTHR30332:SF25">
    <property type="entry name" value="SECRETIN XPSD"/>
    <property type="match status" value="1"/>
</dbReference>
<evidence type="ECO:0000256" key="8">
    <source>
        <dbReference type="ARBA" id="ARBA00023136"/>
    </source>
</evidence>
<evidence type="ECO:0000259" key="13">
    <source>
        <dbReference type="Pfam" id="PF00263"/>
    </source>
</evidence>
<keyword evidence="17" id="KW-1185">Reference proteome</keyword>
<dbReference type="EMBL" id="VJOY01000010">
    <property type="protein sequence ID" value="TRX74079.1"/>
    <property type="molecule type" value="Genomic_DNA"/>
</dbReference>
<gene>
    <name evidence="16" type="primary">gspD</name>
    <name evidence="16" type="ORF">FM069_15155</name>
</gene>
<feature type="chain" id="PRO_5021891500" evidence="12">
    <location>
        <begin position="34"/>
        <end position="738"/>
    </location>
</feature>
<feature type="compositionally biased region" description="Low complexity" evidence="11">
    <location>
        <begin position="80"/>
        <end position="95"/>
    </location>
</feature>
<dbReference type="PANTHER" id="PTHR30332">
    <property type="entry name" value="PROBABLE GENERAL SECRETION PATHWAY PROTEIN D"/>
    <property type="match status" value="1"/>
</dbReference>
<keyword evidence="3 10" id="KW-0813">Transport</keyword>
<feature type="domain" description="Type II/III secretion system secretin-like" evidence="13">
    <location>
        <begin position="543"/>
        <end position="706"/>
    </location>
</feature>
<dbReference type="InterPro" id="IPR004846">
    <property type="entry name" value="T2SS/T3SS_dom"/>
</dbReference>
<keyword evidence="9" id="KW-0998">Cell outer membrane</keyword>
<proteinExistence type="inferred from homology"/>
<feature type="domain" description="GspD-like N0" evidence="15">
    <location>
        <begin position="102"/>
        <end position="173"/>
    </location>
</feature>
<dbReference type="InterPro" id="IPR038591">
    <property type="entry name" value="NolW-like_sf"/>
</dbReference>
<evidence type="ECO:0000256" key="4">
    <source>
        <dbReference type="ARBA" id="ARBA00022452"/>
    </source>
</evidence>
<evidence type="ECO:0000256" key="3">
    <source>
        <dbReference type="ARBA" id="ARBA00022448"/>
    </source>
</evidence>
<evidence type="ECO:0000256" key="1">
    <source>
        <dbReference type="ARBA" id="ARBA00004442"/>
    </source>
</evidence>
<comment type="subcellular location">
    <subcellularLocation>
        <location evidence="1 10">Cell outer membrane</location>
    </subcellularLocation>
</comment>
<dbReference type="InterPro" id="IPR005644">
    <property type="entry name" value="NolW-like"/>
</dbReference>
<dbReference type="InterPro" id="IPR001775">
    <property type="entry name" value="GspD/PilQ"/>
</dbReference>
<dbReference type="Proteomes" id="UP000315235">
    <property type="component" value="Unassembled WGS sequence"/>
</dbReference>
<dbReference type="GO" id="GO:0015628">
    <property type="term" value="P:protein secretion by the type II secretion system"/>
    <property type="evidence" value="ECO:0007669"/>
    <property type="project" value="InterPro"/>
</dbReference>
<evidence type="ECO:0000313" key="16">
    <source>
        <dbReference type="EMBL" id="TRX74079.1"/>
    </source>
</evidence>
<evidence type="ECO:0000256" key="12">
    <source>
        <dbReference type="SAM" id="SignalP"/>
    </source>
</evidence>
<dbReference type="InterPro" id="IPR050810">
    <property type="entry name" value="Bact_Secretion_Sys_Channel"/>
</dbReference>
<feature type="region of interest" description="Disordered" evidence="11">
    <location>
        <begin position="367"/>
        <end position="431"/>
    </location>
</feature>
<feature type="compositionally biased region" description="Low complexity" evidence="11">
    <location>
        <begin position="368"/>
        <end position="425"/>
    </location>
</feature>
<evidence type="ECO:0000256" key="11">
    <source>
        <dbReference type="SAM" id="MobiDB-lite"/>
    </source>
</evidence>
<evidence type="ECO:0000259" key="14">
    <source>
        <dbReference type="Pfam" id="PF03958"/>
    </source>
</evidence>
<evidence type="ECO:0000256" key="9">
    <source>
        <dbReference type="ARBA" id="ARBA00023237"/>
    </source>
</evidence>
<feature type="signal peptide" evidence="12">
    <location>
        <begin position="1"/>
        <end position="33"/>
    </location>
</feature>
<evidence type="ECO:0000256" key="5">
    <source>
        <dbReference type="ARBA" id="ARBA00022692"/>
    </source>
</evidence>
<dbReference type="Pfam" id="PF03958">
    <property type="entry name" value="Secretin_N"/>
    <property type="match status" value="2"/>
</dbReference>
<dbReference type="PROSITE" id="PS51257">
    <property type="entry name" value="PROKAR_LIPOPROTEIN"/>
    <property type="match status" value="1"/>
</dbReference>
<dbReference type="InterPro" id="IPR049371">
    <property type="entry name" value="GspD-like_N0"/>
</dbReference>
<dbReference type="Gene3D" id="3.55.50.30">
    <property type="match status" value="1"/>
</dbReference>
<organism evidence="16 17">
    <name type="scientific">Pseudomonas mangiferae</name>
    <dbReference type="NCBI Taxonomy" id="2593654"/>
    <lineage>
        <taxon>Bacteria</taxon>
        <taxon>Pseudomonadati</taxon>
        <taxon>Pseudomonadota</taxon>
        <taxon>Gammaproteobacteria</taxon>
        <taxon>Pseudomonadales</taxon>
        <taxon>Pseudomonadaceae</taxon>
        <taxon>Pseudomonas</taxon>
    </lineage>
</organism>
<comment type="caution">
    <text evidence="16">The sequence shown here is derived from an EMBL/GenBank/DDBJ whole genome shotgun (WGS) entry which is preliminary data.</text>
</comment>
<dbReference type="AlphaFoldDB" id="A0A553GX45"/>
<keyword evidence="7" id="KW-0653">Protein transport</keyword>
<dbReference type="GO" id="GO:0009279">
    <property type="term" value="C:cell outer membrane"/>
    <property type="evidence" value="ECO:0007669"/>
    <property type="project" value="UniProtKB-SubCell"/>
</dbReference>
<dbReference type="PRINTS" id="PR00811">
    <property type="entry name" value="BCTERIALGSPD"/>
</dbReference>
<dbReference type="Pfam" id="PF00263">
    <property type="entry name" value="Secretin"/>
    <property type="match status" value="1"/>
</dbReference>
<dbReference type="InterPro" id="IPR013356">
    <property type="entry name" value="T2SS_GspD"/>
</dbReference>
<evidence type="ECO:0000256" key="6">
    <source>
        <dbReference type="ARBA" id="ARBA00022729"/>
    </source>
</evidence>
<feature type="domain" description="NolW-like" evidence="14">
    <location>
        <begin position="344"/>
        <end position="465"/>
    </location>
</feature>
<feature type="domain" description="NolW-like" evidence="14">
    <location>
        <begin position="198"/>
        <end position="256"/>
    </location>
</feature>
<evidence type="ECO:0000259" key="15">
    <source>
        <dbReference type="Pfam" id="PF21305"/>
    </source>
</evidence>
<evidence type="ECO:0000256" key="7">
    <source>
        <dbReference type="ARBA" id="ARBA00022927"/>
    </source>
</evidence>
<dbReference type="NCBIfam" id="TIGR02517">
    <property type="entry name" value="type_II_gspD"/>
    <property type="match status" value="1"/>
</dbReference>
<dbReference type="OrthoDB" id="9775455at2"/>
<sequence length="738" mass="78532">MTFRRTAGVAFRFPLTLLCTAVLLSACSALPQAEKKPAEPAPSIVRLNSQAADAYIEPKKTDDRQGRTLLEQRGSGRFVGNAGAPKAPGQAQAQAPADGVNVNFENAPLGDVLAAILGDMLKVPYSLEGNVGGNVTLVSSKPVPQSALLDMLESMLEAQGIAMVRGENGIYRIGPSAQLRRDVPVAQRDASNARGYSVQIIPLQFLSAEEAVKILEPLGMKDSVLRVDPVRNILMLGASGPQMQNAIRTLQMFDVDVLRGMSYGIYEVTNLDAKVIVERFNSMLGNPQLSPLASVAKLVAMDEINSVMVITPNANQLDSVRGWLKRLDSVGLDDKDQASSQLYVYDVQNGEAKVMAELLGQIFGGTATGSNTPSTSGSTAPGLSQTETSSDSLGGDTMGSSSLGSSSTGSSSSTGKSKGVGSVTTPDGTRIVADESNNSLLVMAAPKEWRSIRSALDKLDKTPSQVLVEVSIWEVTLTDALKYGVEWFFNTHPGVGSTADPTTIGGGSLNVGGDNLNATTGRIGRGFSYMFTGADWRAVINMLSSEARVKSLSSPSILVLDNREAKIQVGKQQPISTGTTTYPTSGTATTTQNFTLKDTGVLLKVKPRVNPGGLVVMEISQEVTDVGDRDVVTGQNTFLKRSIESSVAIKGGDTIILGGLIQDNNNSSNAGIPYLRRIPLIGPLFGFTDTTGTRTELLVTISPRAVNQYKDFERIGDEFREKMRGVTDAFRQELKERP</sequence>
<keyword evidence="6 12" id="KW-0732">Signal</keyword>
<evidence type="ECO:0000313" key="17">
    <source>
        <dbReference type="Proteomes" id="UP000315235"/>
    </source>
</evidence>
<keyword evidence="8" id="KW-0472">Membrane</keyword>
<evidence type="ECO:0000256" key="10">
    <source>
        <dbReference type="RuleBase" id="RU004004"/>
    </source>
</evidence>
<dbReference type="Gene3D" id="3.30.1370.120">
    <property type="match status" value="2"/>
</dbReference>
<dbReference type="GO" id="GO:0015627">
    <property type="term" value="C:type II protein secretion system complex"/>
    <property type="evidence" value="ECO:0007669"/>
    <property type="project" value="InterPro"/>
</dbReference>
<dbReference type="Pfam" id="PF21305">
    <property type="entry name" value="type_II_gspD_N0"/>
    <property type="match status" value="1"/>
</dbReference>
<protein>
    <submittedName>
        <fullName evidence="16">Type II secretion system protein GspD</fullName>
    </submittedName>
</protein>